<dbReference type="GO" id="GO:0017108">
    <property type="term" value="F:5'-flap endonuclease activity"/>
    <property type="evidence" value="ECO:0007669"/>
    <property type="project" value="TreeGrafter"/>
</dbReference>
<keyword evidence="8" id="KW-0539">Nucleus</keyword>
<keyword evidence="4 8" id="KW-0479">Metal-binding</keyword>
<evidence type="ECO:0000256" key="4">
    <source>
        <dbReference type="ARBA" id="ARBA00022723"/>
    </source>
</evidence>
<dbReference type="AlphaFoldDB" id="A0A0D6ETV1"/>
<dbReference type="Pfam" id="PF08774">
    <property type="entry name" value="VRR_NUC"/>
    <property type="match status" value="1"/>
</dbReference>
<feature type="compositionally biased region" description="Low complexity" evidence="9">
    <location>
        <begin position="1"/>
        <end position="11"/>
    </location>
</feature>
<name>A0A0D6ETV1_SPOSA</name>
<comment type="cofactor">
    <cofactor evidence="8">
        <name>Mg(2+)</name>
        <dbReference type="ChEBI" id="CHEBI:18420"/>
    </cofactor>
    <cofactor evidence="8">
        <name>Mn(2+)</name>
        <dbReference type="ChEBI" id="CHEBI:29035"/>
    </cofactor>
</comment>
<feature type="compositionally biased region" description="Basic and acidic residues" evidence="9">
    <location>
        <begin position="182"/>
        <end position="191"/>
    </location>
</feature>
<feature type="compositionally biased region" description="Pro residues" evidence="9">
    <location>
        <begin position="147"/>
        <end position="156"/>
    </location>
</feature>
<dbReference type="GO" id="GO:0008409">
    <property type="term" value="F:5'-3' exonuclease activity"/>
    <property type="evidence" value="ECO:0007669"/>
    <property type="project" value="TreeGrafter"/>
</dbReference>
<dbReference type="EC" id="3.1.4.1" evidence="8"/>
<sequence length="832" mass="93188">MASTGPSTSASPPSPVAGGSSGDAPPPLTSVGAEVATAPTDQRVSFYVQAADDMIEAVLKHEAFLFSEREQLALRRFQLLESDQSRYLFMRLFLRKHGWIRLSGIGYENDVSDLPAACEALWRVIELTPTKEREEEVKPPVAGPSTPLQPQPPPAADPGMIDLTMSDDEDEKEEQTKPLPKKLGEVDKEQEADLSRIAEDKEVLANEDPESALGLLSLDELIALGKRMKVAVPAGRGTRGEWTKALLRTSRQSTLSFFSVPQNGPVIRLSPAYITLFNRLSLVYHRTSYTATSSQPSKTSSLTASLLARFGKRRYPTYTVSRSFAIFPSRLVLKQFESAMEIERRVEEALDGVWGAGVTARKEKETPEEKRARFREGIRVWEGVEEEWKTLCVEAEREMRDEEDDGAKRRLYYRRRFHPGWPLSRAAYKAAACYAKLGDHDREVSILRFLLSQTSFRRGKRGDWHDRLALVLMNYPLGEERESCIMAKKKERLARERKEEALRGCERGLEDPFTHLIYKSSLQRRIARIESALGIPKDERCTFEVLLAKPQQRVMEGERLDEPTIGRKSVWRASDGEEVSVEELALEQYTTHDHHVQFALIFWDIIFAPVDGVFETAFQSAPLDLATDAFAIVRRPAITARLEAIERGDAVKFLKETDDRERPLGTWAVGINWEKFGQEDLVEIVELAHVSAPVCLQCTGGPALASILTMFVEEYGHRTGGIPDLCLWNPTTATVLFSEIKGPGDKLSETQKVWIDVLLSAGVGVEVCRVVTSEEMRAGEDDDDEDADDGGDRKKRPRGKSKGGGNARARSRSTSTMSMKRAKTEEAALDRD</sequence>
<dbReference type="OrthoDB" id="258143at2759"/>
<dbReference type="CDD" id="cd22326">
    <property type="entry name" value="FAN1-like"/>
    <property type="match status" value="1"/>
</dbReference>
<evidence type="ECO:0000256" key="1">
    <source>
        <dbReference type="ARBA" id="ARBA00000983"/>
    </source>
</evidence>
<proteinExistence type="inferred from homology"/>
<keyword evidence="6 8" id="KW-0460">Magnesium</keyword>
<comment type="similarity">
    <text evidence="2 8">Belongs to the FAN1 family.</text>
</comment>
<keyword evidence="8" id="KW-0234">DNA repair</keyword>
<dbReference type="Proteomes" id="UP000243876">
    <property type="component" value="Unassembled WGS sequence"/>
</dbReference>
<feature type="region of interest" description="Disordered" evidence="9">
    <location>
        <begin position="1"/>
        <end position="35"/>
    </location>
</feature>
<dbReference type="InterPro" id="IPR011856">
    <property type="entry name" value="tRNA_endonuc-like_dom_sf"/>
</dbReference>
<evidence type="ECO:0000256" key="5">
    <source>
        <dbReference type="ARBA" id="ARBA00022801"/>
    </source>
</evidence>
<dbReference type="EMBL" id="CENE01000045">
    <property type="protein sequence ID" value="CEQ43030.1"/>
    <property type="molecule type" value="Genomic_DNA"/>
</dbReference>
<evidence type="ECO:0000313" key="11">
    <source>
        <dbReference type="EMBL" id="CEQ43030.1"/>
    </source>
</evidence>
<keyword evidence="5 8" id="KW-0378">Hydrolase</keyword>
<dbReference type="Gene3D" id="3.40.1350.10">
    <property type="match status" value="1"/>
</dbReference>
<feature type="domain" description="VRR-NUC" evidence="10">
    <location>
        <begin position="645"/>
        <end position="772"/>
    </location>
</feature>
<dbReference type="InterPro" id="IPR049126">
    <property type="entry name" value="FAN1-like_TPR"/>
</dbReference>
<keyword evidence="12" id="KW-1185">Reference proteome</keyword>
<protein>
    <recommendedName>
        <fullName evidence="8">Fanconi-associated nuclease</fullName>
        <ecNumber evidence="8">3.1.4.1</ecNumber>
    </recommendedName>
</protein>
<dbReference type="Pfam" id="PF21170">
    <property type="entry name" value="FAN1_TPR"/>
    <property type="match status" value="1"/>
</dbReference>
<comment type="function">
    <text evidence="8">Nuclease required for the repair of DNA interstrand cross-links (ICL). Acts as a 5'-3' exonuclease that anchors at a cut end of DNA and cleaves DNA successively at every third nucleotide, allowing to excise an ICL from one strand through flanking incisions.</text>
</comment>
<dbReference type="GO" id="GO:0070336">
    <property type="term" value="F:flap-structured DNA binding"/>
    <property type="evidence" value="ECO:0007669"/>
    <property type="project" value="TreeGrafter"/>
</dbReference>
<feature type="non-terminal residue" evidence="11">
    <location>
        <position position="1"/>
    </location>
</feature>
<comment type="subcellular location">
    <subcellularLocation>
        <location evidence="8">Nucleus</location>
    </subcellularLocation>
</comment>
<gene>
    <name evidence="11" type="primary">SPOSA6832_04915</name>
</gene>
<feature type="compositionally biased region" description="Basic and acidic residues" evidence="9">
    <location>
        <begin position="822"/>
        <end position="832"/>
    </location>
</feature>
<accession>A0A0D6ETV1</accession>
<evidence type="ECO:0000256" key="8">
    <source>
        <dbReference type="RuleBase" id="RU365033"/>
    </source>
</evidence>
<evidence type="ECO:0000256" key="6">
    <source>
        <dbReference type="ARBA" id="ARBA00022842"/>
    </source>
</evidence>
<reference evidence="12" key="1">
    <citation type="submission" date="2015-02" db="EMBL/GenBank/DDBJ databases">
        <authorList>
            <person name="Gon?alves P."/>
        </authorList>
    </citation>
    <scope>NUCLEOTIDE SEQUENCE [LARGE SCALE GENOMIC DNA]</scope>
</reference>
<dbReference type="InterPro" id="IPR014883">
    <property type="entry name" value="VRR_NUC"/>
</dbReference>
<evidence type="ECO:0000259" key="10">
    <source>
        <dbReference type="SMART" id="SM00990"/>
    </source>
</evidence>
<dbReference type="GO" id="GO:0004528">
    <property type="term" value="F:phosphodiesterase I activity"/>
    <property type="evidence" value="ECO:0007669"/>
    <property type="project" value="UniProtKB-EC"/>
</dbReference>
<evidence type="ECO:0000256" key="3">
    <source>
        <dbReference type="ARBA" id="ARBA00022722"/>
    </source>
</evidence>
<keyword evidence="3 8" id="KW-0540">Nuclease</keyword>
<keyword evidence="7 8" id="KW-0464">Manganese</keyword>
<organism evidence="11 12">
    <name type="scientific">Sporidiobolus salmonicolor</name>
    <name type="common">Yeast-like fungus</name>
    <name type="synonym">Sporobolomyces salmonicolor</name>
    <dbReference type="NCBI Taxonomy" id="5005"/>
    <lineage>
        <taxon>Eukaryota</taxon>
        <taxon>Fungi</taxon>
        <taxon>Dikarya</taxon>
        <taxon>Basidiomycota</taxon>
        <taxon>Pucciniomycotina</taxon>
        <taxon>Microbotryomycetes</taxon>
        <taxon>Sporidiobolales</taxon>
        <taxon>Sporidiobolaceae</taxon>
        <taxon>Sporobolomyces</taxon>
    </lineage>
</organism>
<evidence type="ECO:0000256" key="7">
    <source>
        <dbReference type="ARBA" id="ARBA00023211"/>
    </source>
</evidence>
<feature type="compositionally biased region" description="Acidic residues" evidence="9">
    <location>
        <begin position="780"/>
        <end position="789"/>
    </location>
</feature>
<evidence type="ECO:0000256" key="9">
    <source>
        <dbReference type="SAM" id="MobiDB-lite"/>
    </source>
</evidence>
<dbReference type="GO" id="GO:0005634">
    <property type="term" value="C:nucleus"/>
    <property type="evidence" value="ECO:0007669"/>
    <property type="project" value="UniProtKB-SubCell"/>
</dbReference>
<evidence type="ECO:0000313" key="12">
    <source>
        <dbReference type="Proteomes" id="UP000243876"/>
    </source>
</evidence>
<dbReference type="PANTHER" id="PTHR15749:SF4">
    <property type="entry name" value="FANCONI-ASSOCIATED NUCLEASE 1"/>
    <property type="match status" value="1"/>
</dbReference>
<dbReference type="GO" id="GO:0036297">
    <property type="term" value="P:interstrand cross-link repair"/>
    <property type="evidence" value="ECO:0007669"/>
    <property type="project" value="InterPro"/>
</dbReference>
<dbReference type="InterPro" id="IPR033315">
    <property type="entry name" value="Fan1-like"/>
</dbReference>
<evidence type="ECO:0000256" key="2">
    <source>
        <dbReference type="ARBA" id="ARBA00005533"/>
    </source>
</evidence>
<feature type="region of interest" description="Disordered" evidence="9">
    <location>
        <begin position="132"/>
        <end position="191"/>
    </location>
</feature>
<feature type="region of interest" description="Disordered" evidence="9">
    <location>
        <begin position="776"/>
        <end position="832"/>
    </location>
</feature>
<dbReference type="InterPro" id="IPR049132">
    <property type="entry name" value="FAN1-like_euk"/>
</dbReference>
<keyword evidence="8" id="KW-0227">DNA damage</keyword>
<dbReference type="SMART" id="SM00990">
    <property type="entry name" value="VRR_NUC"/>
    <property type="match status" value="1"/>
</dbReference>
<dbReference type="GO" id="GO:0046872">
    <property type="term" value="F:metal ion binding"/>
    <property type="evidence" value="ECO:0007669"/>
    <property type="project" value="UniProtKB-KW"/>
</dbReference>
<comment type="catalytic activity">
    <reaction evidence="1 8">
        <text>Hydrolytically removes 5'-nucleotides successively from the 3'-hydroxy termini of 3'-hydroxy-terminated oligonucleotides.</text>
        <dbReference type="EC" id="3.1.4.1"/>
    </reaction>
</comment>
<dbReference type="PANTHER" id="PTHR15749">
    <property type="entry name" value="FANCONI-ASSOCIATED NUCLEASE 1"/>
    <property type="match status" value="1"/>
</dbReference>